<dbReference type="OrthoDB" id="10552821at2759"/>
<evidence type="ECO:0000256" key="1">
    <source>
        <dbReference type="SAM" id="MobiDB-lite"/>
    </source>
</evidence>
<feature type="compositionally biased region" description="Polar residues" evidence="1">
    <location>
        <begin position="465"/>
        <end position="484"/>
    </location>
</feature>
<feature type="region of interest" description="Disordered" evidence="1">
    <location>
        <begin position="385"/>
        <end position="585"/>
    </location>
</feature>
<evidence type="ECO:0000313" key="3">
    <source>
        <dbReference type="Proteomes" id="UP000298030"/>
    </source>
</evidence>
<dbReference type="EMBL" id="QPFP01000004">
    <property type="protein sequence ID" value="TEB37314.1"/>
    <property type="molecule type" value="Genomic_DNA"/>
</dbReference>
<comment type="caution">
    <text evidence="2">The sequence shown here is derived from an EMBL/GenBank/DDBJ whole genome shotgun (WGS) entry which is preliminary data.</text>
</comment>
<feature type="region of interest" description="Disordered" evidence="1">
    <location>
        <begin position="205"/>
        <end position="230"/>
    </location>
</feature>
<organism evidence="2 3">
    <name type="scientific">Coprinellus micaceus</name>
    <name type="common">Glistening ink-cap mushroom</name>
    <name type="synonym">Coprinus micaceus</name>
    <dbReference type="NCBI Taxonomy" id="71717"/>
    <lineage>
        <taxon>Eukaryota</taxon>
        <taxon>Fungi</taxon>
        <taxon>Dikarya</taxon>
        <taxon>Basidiomycota</taxon>
        <taxon>Agaricomycotina</taxon>
        <taxon>Agaricomycetes</taxon>
        <taxon>Agaricomycetidae</taxon>
        <taxon>Agaricales</taxon>
        <taxon>Agaricineae</taxon>
        <taxon>Psathyrellaceae</taxon>
        <taxon>Coprinellus</taxon>
    </lineage>
</organism>
<name>A0A4Y7TTR0_COPMI</name>
<proteinExistence type="predicted"/>
<gene>
    <name evidence="2" type="ORF">FA13DRAFT_1786483</name>
</gene>
<sequence>MPDKLKMMAWLGAKFTLRGQGVQPRSKATLRHSRSLPLRNSSETEYTSDDDSHPSNEMIIQLRSVDVRSYDPVPDALHPPDCECILCVDRILDEFPTPPPRPEERPPDMMEELIEVEILPDKVYQERRRRLESEQQEAARMAFVSYVCEKYNTQVREKQQGICQSICHTKEEWDILVDYHPAFVGQREERRRRLRAINRSSHSLDANMWLGSGGQEEERKPKLSNGPVAKRPELIHKTTVASVRPVQVSGLNQSVPEDVASDRSDDDSARRLRHQGLRNLAGKTTCLKCFKKASSGKGPLCKLHRHPRMPQSISLPIGSNHSTPPPNLRSVTDSVLVQNHRMVPPIHRRLVSDSTVVTQGHPANSGHGLEQAHTGSAMLKQSGVSLAGPSKLRPPPDPSSDEVRGSPRTQPSSTKATVAPQAAKSTPSSEGPAQLQQDGSQTQKKAVPPPISLPPKAPHLPRVTQILTDSASLSAYRPSHSTPISRPPTPVSTLDSLSPLRRRPAQSGHNPKLSNGSSRTGSAGAKALPNPPRPVNTRLQKPSPLPVKHSATHPSPPQPSSLRSEVAPPWSMRKDKPLPRYPAPERVEQRVYEGLQQRVREPSFSRQSARRLPACPCGDGTFPRRI</sequence>
<feature type="compositionally biased region" description="Polar residues" evidence="1">
    <location>
        <begin position="507"/>
        <end position="521"/>
    </location>
</feature>
<evidence type="ECO:0000313" key="2">
    <source>
        <dbReference type="EMBL" id="TEB37314.1"/>
    </source>
</evidence>
<feature type="region of interest" description="Disordered" evidence="1">
    <location>
        <begin position="246"/>
        <end position="268"/>
    </location>
</feature>
<accession>A0A4Y7TTR0</accession>
<feature type="compositionally biased region" description="Pro residues" evidence="1">
    <location>
        <begin position="447"/>
        <end position="458"/>
    </location>
</feature>
<dbReference type="AlphaFoldDB" id="A0A4Y7TTR0"/>
<feature type="region of interest" description="Disordered" evidence="1">
    <location>
        <begin position="21"/>
        <end position="55"/>
    </location>
</feature>
<protein>
    <submittedName>
        <fullName evidence="2">Uncharacterized protein</fullName>
    </submittedName>
</protein>
<feature type="compositionally biased region" description="Basic and acidic residues" evidence="1">
    <location>
        <begin position="572"/>
        <end position="585"/>
    </location>
</feature>
<reference evidence="2 3" key="1">
    <citation type="journal article" date="2019" name="Nat. Ecol. Evol.">
        <title>Megaphylogeny resolves global patterns of mushroom evolution.</title>
        <authorList>
            <person name="Varga T."/>
            <person name="Krizsan K."/>
            <person name="Foldi C."/>
            <person name="Dima B."/>
            <person name="Sanchez-Garcia M."/>
            <person name="Sanchez-Ramirez S."/>
            <person name="Szollosi G.J."/>
            <person name="Szarkandi J.G."/>
            <person name="Papp V."/>
            <person name="Albert L."/>
            <person name="Andreopoulos W."/>
            <person name="Angelini C."/>
            <person name="Antonin V."/>
            <person name="Barry K.W."/>
            <person name="Bougher N.L."/>
            <person name="Buchanan P."/>
            <person name="Buyck B."/>
            <person name="Bense V."/>
            <person name="Catcheside P."/>
            <person name="Chovatia M."/>
            <person name="Cooper J."/>
            <person name="Damon W."/>
            <person name="Desjardin D."/>
            <person name="Finy P."/>
            <person name="Geml J."/>
            <person name="Haridas S."/>
            <person name="Hughes K."/>
            <person name="Justo A."/>
            <person name="Karasinski D."/>
            <person name="Kautmanova I."/>
            <person name="Kiss B."/>
            <person name="Kocsube S."/>
            <person name="Kotiranta H."/>
            <person name="LaButti K.M."/>
            <person name="Lechner B.E."/>
            <person name="Liimatainen K."/>
            <person name="Lipzen A."/>
            <person name="Lukacs Z."/>
            <person name="Mihaltcheva S."/>
            <person name="Morgado L.N."/>
            <person name="Niskanen T."/>
            <person name="Noordeloos M.E."/>
            <person name="Ohm R.A."/>
            <person name="Ortiz-Santana B."/>
            <person name="Ovrebo C."/>
            <person name="Racz N."/>
            <person name="Riley R."/>
            <person name="Savchenko A."/>
            <person name="Shiryaev A."/>
            <person name="Soop K."/>
            <person name="Spirin V."/>
            <person name="Szebenyi C."/>
            <person name="Tomsovsky M."/>
            <person name="Tulloss R.E."/>
            <person name="Uehling J."/>
            <person name="Grigoriev I.V."/>
            <person name="Vagvolgyi C."/>
            <person name="Papp T."/>
            <person name="Martin F.M."/>
            <person name="Miettinen O."/>
            <person name="Hibbett D.S."/>
            <person name="Nagy L.G."/>
        </authorList>
    </citation>
    <scope>NUCLEOTIDE SEQUENCE [LARGE SCALE GENOMIC DNA]</scope>
    <source>
        <strain evidence="2 3">FP101781</strain>
    </source>
</reference>
<feature type="compositionally biased region" description="Polar residues" evidence="1">
    <location>
        <begin position="423"/>
        <end position="444"/>
    </location>
</feature>
<feature type="compositionally biased region" description="Polar residues" evidence="1">
    <location>
        <begin position="407"/>
        <end position="416"/>
    </location>
</feature>
<dbReference type="Proteomes" id="UP000298030">
    <property type="component" value="Unassembled WGS sequence"/>
</dbReference>
<keyword evidence="3" id="KW-1185">Reference proteome</keyword>